<accession>A0A086JPB9</accession>
<evidence type="ECO:0000256" key="2">
    <source>
        <dbReference type="ARBA" id="ARBA00023172"/>
    </source>
</evidence>
<dbReference type="AlphaFoldDB" id="A0A086JPB9"/>
<dbReference type="Pfam" id="PF00589">
    <property type="entry name" value="Phage_integrase"/>
    <property type="match status" value="1"/>
</dbReference>
<dbReference type="InterPro" id="IPR044068">
    <property type="entry name" value="CB"/>
</dbReference>
<name>A0A086JPB9_TOXGO</name>
<dbReference type="PROSITE" id="PS50800">
    <property type="entry name" value="SAP"/>
    <property type="match status" value="1"/>
</dbReference>
<evidence type="ECO:0000256" key="4">
    <source>
        <dbReference type="SAM" id="Phobius"/>
    </source>
</evidence>
<feature type="compositionally biased region" description="Basic and acidic residues" evidence="3">
    <location>
        <begin position="611"/>
        <end position="642"/>
    </location>
</feature>
<evidence type="ECO:0000256" key="3">
    <source>
        <dbReference type="SAM" id="MobiDB-lite"/>
    </source>
</evidence>
<dbReference type="PANTHER" id="PTHR30349:SF41">
    <property type="entry name" value="INTEGRASE_RECOMBINASE PROTEIN MJ0367-RELATED"/>
    <property type="match status" value="1"/>
</dbReference>
<dbReference type="GO" id="GO:0006310">
    <property type="term" value="P:DNA recombination"/>
    <property type="evidence" value="ECO:0007669"/>
    <property type="project" value="UniProtKB-KW"/>
</dbReference>
<keyword evidence="1" id="KW-0238">DNA-binding</keyword>
<feature type="compositionally biased region" description="Basic and acidic residues" evidence="3">
    <location>
        <begin position="673"/>
        <end position="683"/>
    </location>
</feature>
<dbReference type="Proteomes" id="UP000028837">
    <property type="component" value="Unassembled WGS sequence"/>
</dbReference>
<feature type="domain" description="Core-binding (CB)" evidence="7">
    <location>
        <begin position="704"/>
        <end position="790"/>
    </location>
</feature>
<comment type="caution">
    <text evidence="8">The sequence shown here is derived from an EMBL/GenBank/DDBJ whole genome shotgun (WGS) entry which is preliminary data.</text>
</comment>
<dbReference type="GO" id="GO:0015074">
    <property type="term" value="P:DNA integration"/>
    <property type="evidence" value="ECO:0007669"/>
    <property type="project" value="InterPro"/>
</dbReference>
<dbReference type="PANTHER" id="PTHR30349">
    <property type="entry name" value="PHAGE INTEGRASE-RELATED"/>
    <property type="match status" value="1"/>
</dbReference>
<dbReference type="EMBL" id="AHZU02001287">
    <property type="protein sequence ID" value="KFG33987.1"/>
    <property type="molecule type" value="Genomic_DNA"/>
</dbReference>
<dbReference type="GO" id="GO:0003677">
    <property type="term" value="F:DNA binding"/>
    <property type="evidence" value="ECO:0007669"/>
    <property type="project" value="UniProtKB-KW"/>
</dbReference>
<feature type="compositionally biased region" description="Basic and acidic residues" evidence="3">
    <location>
        <begin position="582"/>
        <end position="604"/>
    </location>
</feature>
<dbReference type="OrthoDB" id="371585at2759"/>
<evidence type="ECO:0000313" key="8">
    <source>
        <dbReference type="EMBL" id="KFG33987.1"/>
    </source>
</evidence>
<keyword evidence="4" id="KW-0472">Membrane</keyword>
<keyword evidence="4" id="KW-1133">Transmembrane helix</keyword>
<feature type="compositionally biased region" description="Basic and acidic residues" evidence="3">
    <location>
        <begin position="412"/>
        <end position="422"/>
    </location>
</feature>
<protein>
    <submittedName>
        <fullName evidence="8">Site-specific recombinase, phage integrase family protein</fullName>
    </submittedName>
</protein>
<feature type="region of interest" description="Disordered" evidence="3">
    <location>
        <begin position="330"/>
        <end position="470"/>
    </location>
</feature>
<evidence type="ECO:0000256" key="1">
    <source>
        <dbReference type="ARBA" id="ARBA00023125"/>
    </source>
</evidence>
<dbReference type="VEuPathDB" id="ToxoDB:TGDOM2_259230"/>
<feature type="transmembrane region" description="Helical" evidence="4">
    <location>
        <begin position="20"/>
        <end position="40"/>
    </location>
</feature>
<dbReference type="InterPro" id="IPR050090">
    <property type="entry name" value="Tyrosine_recombinase_XerCD"/>
</dbReference>
<dbReference type="InterPro" id="IPR003034">
    <property type="entry name" value="SAP_dom"/>
</dbReference>
<dbReference type="InterPro" id="IPR011010">
    <property type="entry name" value="DNA_brk_join_enz"/>
</dbReference>
<feature type="compositionally biased region" description="Basic and acidic residues" evidence="3">
    <location>
        <begin position="436"/>
        <end position="458"/>
    </location>
</feature>
<dbReference type="PROSITE" id="PS51900">
    <property type="entry name" value="CB"/>
    <property type="match status" value="1"/>
</dbReference>
<keyword evidence="2" id="KW-0233">DNA recombination</keyword>
<reference evidence="8 9" key="1">
    <citation type="submission" date="2014-02" db="EMBL/GenBank/DDBJ databases">
        <authorList>
            <person name="Sibley D."/>
            <person name="Venepally P."/>
            <person name="Karamycheva S."/>
            <person name="Hadjithomas M."/>
            <person name="Khan A."/>
            <person name="Brunk B."/>
            <person name="Roos D."/>
            <person name="Caler E."/>
            <person name="Lorenzi H."/>
        </authorList>
    </citation>
    <scope>NUCLEOTIDE SEQUENCE [LARGE SCALE GENOMIC DNA]</scope>
    <source>
        <strain evidence="8 9">GAB2-2007-GAL-DOM2</strain>
    </source>
</reference>
<dbReference type="InterPro" id="IPR002104">
    <property type="entry name" value="Integrase_catalytic"/>
</dbReference>
<keyword evidence="4" id="KW-0812">Transmembrane</keyword>
<evidence type="ECO:0000313" key="9">
    <source>
        <dbReference type="Proteomes" id="UP000028837"/>
    </source>
</evidence>
<evidence type="ECO:0000259" key="7">
    <source>
        <dbReference type="PROSITE" id="PS51900"/>
    </source>
</evidence>
<gene>
    <name evidence="8" type="ORF">TGDOM2_259230</name>
</gene>
<evidence type="ECO:0000259" key="5">
    <source>
        <dbReference type="PROSITE" id="PS50800"/>
    </source>
</evidence>
<feature type="domain" description="Tyr recombinase" evidence="6">
    <location>
        <begin position="812"/>
        <end position="1018"/>
    </location>
</feature>
<feature type="region of interest" description="Disordered" evidence="3">
    <location>
        <begin position="505"/>
        <end position="683"/>
    </location>
</feature>
<dbReference type="SUPFAM" id="SSF56349">
    <property type="entry name" value="DNA breaking-rejoining enzymes"/>
    <property type="match status" value="1"/>
</dbReference>
<feature type="domain" description="SAP" evidence="5">
    <location>
        <begin position="469"/>
        <end position="503"/>
    </location>
</feature>
<dbReference type="InterPro" id="IPR013762">
    <property type="entry name" value="Integrase-like_cat_sf"/>
</dbReference>
<proteinExistence type="predicted"/>
<evidence type="ECO:0000259" key="6">
    <source>
        <dbReference type="PROSITE" id="PS51898"/>
    </source>
</evidence>
<sequence length="1022" mass="112942">MCRLGGRPRLLVPLSSLLSLPSTFFCSAALWCFLLLLLLFSYPVSSHRSRATSPSSPIARASHFSSASLPAPPDSSCFLASLPIPLPADSSLGFWSSSSEAAAPPLFLFPREPRGNNGEYNSESFLPPPAPEGIFSASTASPSSALPSSCSSRPCVYFSRTKVTSFPSFCPPTDTSNGHFPECTSSPTSFRAFSELFRHQQSQGSDALPCFSLLCFLAPRGLALFPEQSPVFSSRRLPQKRLVTYTHQRRQFNSSPTVSDFFRTSRSPSSFPTYVSSFAFHTLPRDARPSRLAGCPSTSAPCQQRSAAQVSVHLGPNAWRVDGRETTMSLLERSRRGSPSSRRSTGCCASAGNQLEELGDPSEEREVPKRRKRKAMQNEGASASAAWSPPCEAEGRAEETGVTTKGRRVKKGAAEREDEEAHTNAAKAPLGSPARRQSDRDRGERGESKYVRAGKGEPLEEETVCGGAAQNTPLAELREACRKIHISSKGTKEEILSRLANAMRGVETPEEEVRVGRRGGGCTEREKNRRTPEAETDTRGDGGERTHKKAADDGSPLEAEQLREATRKQATRVTEDEEQIEEERSAQRPPRGERIETARKKEGESMEEGGDDSRRGRREGWERGDEVKHGEREVLEEGEEKHRKSKRRSGDNGETSSTKRRRRSIQEEDIEGGTERQPTRCGECGKRMNKRAKFCGGCGAPAGAAARETLRVFIEKHFLPIREQEVGEHTRRVERGFWKSILEVLGDVAVSELSGVHWERYLKILKKRNCSPRTQALHQVAYQAALRYGVHTGRLSRSHDFRRIRGCTKRTMQSEPLRATEVPRLLDAAGSAMHRSMFAVGIGIGLRPSELLRLHWEDIDWKNNIASIRGSKTAASRAAVPLTDLARRELFSWWEEEGSPATGLCFYAEGARRSLPNKREEGNGETEVTGKKTKSPMRSFKKALHAAAKRAALETTPDGERRRIFPYLLRHSFATLAATSNPPVPLPVAQAVMRHTSSKMLLDTYAKAGTLVIKEGLKNFNV</sequence>
<organism evidence="8 9">
    <name type="scientific">Toxoplasma gondii GAB2-2007-GAL-DOM2</name>
    <dbReference type="NCBI Taxonomy" id="1130820"/>
    <lineage>
        <taxon>Eukaryota</taxon>
        <taxon>Sar</taxon>
        <taxon>Alveolata</taxon>
        <taxon>Apicomplexa</taxon>
        <taxon>Conoidasida</taxon>
        <taxon>Coccidia</taxon>
        <taxon>Eucoccidiorida</taxon>
        <taxon>Eimeriorina</taxon>
        <taxon>Sarcocystidae</taxon>
        <taxon>Toxoplasma</taxon>
    </lineage>
</organism>
<dbReference type="PROSITE" id="PS51898">
    <property type="entry name" value="TYR_RECOMBINASE"/>
    <property type="match status" value="1"/>
</dbReference>
<dbReference type="Gene3D" id="1.10.443.10">
    <property type="entry name" value="Intergrase catalytic core"/>
    <property type="match status" value="1"/>
</dbReference>
<feature type="region of interest" description="Disordered" evidence="3">
    <location>
        <begin position="916"/>
        <end position="937"/>
    </location>
</feature>
<feature type="compositionally biased region" description="Basic and acidic residues" evidence="3">
    <location>
        <begin position="523"/>
        <end position="552"/>
    </location>
</feature>